<dbReference type="InterPro" id="IPR006629">
    <property type="entry name" value="LITAF"/>
</dbReference>
<dbReference type="GO" id="GO:0008270">
    <property type="term" value="F:zinc ion binding"/>
    <property type="evidence" value="ECO:0007669"/>
    <property type="project" value="TreeGrafter"/>
</dbReference>
<evidence type="ECO:0000256" key="1">
    <source>
        <dbReference type="ARBA" id="ARBA00004414"/>
    </source>
</evidence>
<feature type="region of interest" description="Disordered" evidence="8">
    <location>
        <begin position="1"/>
        <end position="43"/>
    </location>
</feature>
<sequence>MDTINDKPVNWSTTPNDGQALPHDTPVPPMPPPQYQPYPNNPNPAGFHTQVTTGYAVNYTANSYPQPQSTIVITGPPRIDDDHPTGMMCPYCQRQIMTKVSTTPSSTAWMIFIICFITGFFFLIPWCLCWIPFVMTSCMNIEHRCPNCNRCVGRLVR</sequence>
<keyword evidence="9" id="KW-1133">Transmembrane helix</keyword>
<dbReference type="SMART" id="SM00714">
    <property type="entry name" value="LITAF"/>
    <property type="match status" value="1"/>
</dbReference>
<evidence type="ECO:0000256" key="3">
    <source>
        <dbReference type="ARBA" id="ARBA00004630"/>
    </source>
</evidence>
<evidence type="ECO:0000256" key="4">
    <source>
        <dbReference type="ARBA" id="ARBA00005975"/>
    </source>
</evidence>
<dbReference type="GO" id="GO:0005765">
    <property type="term" value="C:lysosomal membrane"/>
    <property type="evidence" value="ECO:0007669"/>
    <property type="project" value="UniProtKB-SubCell"/>
</dbReference>
<comment type="similarity">
    <text evidence="4">Belongs to the CDIP1/LITAF family.</text>
</comment>
<evidence type="ECO:0000259" key="10">
    <source>
        <dbReference type="PROSITE" id="PS51837"/>
    </source>
</evidence>
<evidence type="ECO:0000256" key="5">
    <source>
        <dbReference type="ARBA" id="ARBA00022723"/>
    </source>
</evidence>
<dbReference type="PANTHER" id="PTHR23292">
    <property type="entry name" value="LIPOPOLYSACCHARIDE-INDUCED TUMOR NECROSIS FACTOR-ALPHA FACTOR"/>
    <property type="match status" value="1"/>
</dbReference>
<feature type="transmembrane region" description="Helical" evidence="9">
    <location>
        <begin position="109"/>
        <end position="134"/>
    </location>
</feature>
<dbReference type="PANTHER" id="PTHR23292:SF6">
    <property type="entry name" value="FI16602P1-RELATED"/>
    <property type="match status" value="1"/>
</dbReference>
<evidence type="ECO:0000313" key="12">
    <source>
        <dbReference type="WBParaSite" id="ACRNAN_Path_1214.g4715.t1"/>
    </source>
</evidence>
<evidence type="ECO:0000313" key="11">
    <source>
        <dbReference type="Proteomes" id="UP000887540"/>
    </source>
</evidence>
<dbReference type="WBParaSite" id="ACRNAN_Path_1214.g4715.t1">
    <property type="protein sequence ID" value="ACRNAN_Path_1214.g4715.t1"/>
    <property type="gene ID" value="ACRNAN_Path_1214.g4715"/>
</dbReference>
<keyword evidence="7 9" id="KW-0472">Membrane</keyword>
<accession>A0A914BXA0</accession>
<protein>
    <submittedName>
        <fullName evidence="12">LITAF domain-containing protein</fullName>
    </submittedName>
</protein>
<comment type="subcellular location">
    <subcellularLocation>
        <location evidence="2">Endosome membrane</location>
        <topology evidence="2">Peripheral membrane protein</topology>
    </subcellularLocation>
    <subcellularLocation>
        <location evidence="1">Late endosome membrane</location>
    </subcellularLocation>
    <subcellularLocation>
        <location evidence="3">Lysosome membrane</location>
        <topology evidence="3">Peripheral membrane protein</topology>
        <orientation evidence="3">Cytoplasmic side</orientation>
    </subcellularLocation>
</comment>
<dbReference type="Pfam" id="PF10601">
    <property type="entry name" value="zf-LITAF-like"/>
    <property type="match status" value="1"/>
</dbReference>
<dbReference type="Proteomes" id="UP000887540">
    <property type="component" value="Unplaced"/>
</dbReference>
<dbReference type="GO" id="GO:0031902">
    <property type="term" value="C:late endosome membrane"/>
    <property type="evidence" value="ECO:0007669"/>
    <property type="project" value="UniProtKB-SubCell"/>
</dbReference>
<keyword evidence="11" id="KW-1185">Reference proteome</keyword>
<name>A0A914BXA0_9BILA</name>
<reference evidence="12" key="1">
    <citation type="submission" date="2022-11" db="UniProtKB">
        <authorList>
            <consortium name="WormBaseParasite"/>
        </authorList>
    </citation>
    <scope>IDENTIFICATION</scope>
</reference>
<dbReference type="PROSITE" id="PS51837">
    <property type="entry name" value="LITAF"/>
    <property type="match status" value="1"/>
</dbReference>
<dbReference type="AlphaFoldDB" id="A0A914BXA0"/>
<feature type="domain" description="LITAF" evidence="10">
    <location>
        <begin position="69"/>
        <end position="157"/>
    </location>
</feature>
<evidence type="ECO:0000256" key="8">
    <source>
        <dbReference type="SAM" id="MobiDB-lite"/>
    </source>
</evidence>
<evidence type="ECO:0000256" key="6">
    <source>
        <dbReference type="ARBA" id="ARBA00022833"/>
    </source>
</evidence>
<evidence type="ECO:0000256" key="7">
    <source>
        <dbReference type="ARBA" id="ARBA00023136"/>
    </source>
</evidence>
<dbReference type="InterPro" id="IPR037519">
    <property type="entry name" value="LITAF_fam"/>
</dbReference>
<proteinExistence type="inferred from homology"/>
<organism evidence="11 12">
    <name type="scientific">Acrobeloides nanus</name>
    <dbReference type="NCBI Taxonomy" id="290746"/>
    <lineage>
        <taxon>Eukaryota</taxon>
        <taxon>Metazoa</taxon>
        <taxon>Ecdysozoa</taxon>
        <taxon>Nematoda</taxon>
        <taxon>Chromadorea</taxon>
        <taxon>Rhabditida</taxon>
        <taxon>Tylenchina</taxon>
        <taxon>Cephalobomorpha</taxon>
        <taxon>Cephaloboidea</taxon>
        <taxon>Cephalobidae</taxon>
        <taxon>Acrobeloides</taxon>
    </lineage>
</organism>
<keyword evidence="6" id="KW-0862">Zinc</keyword>
<feature type="compositionally biased region" description="Pro residues" evidence="8">
    <location>
        <begin position="25"/>
        <end position="42"/>
    </location>
</feature>
<evidence type="ECO:0000256" key="9">
    <source>
        <dbReference type="SAM" id="Phobius"/>
    </source>
</evidence>
<evidence type="ECO:0000256" key="2">
    <source>
        <dbReference type="ARBA" id="ARBA00004481"/>
    </source>
</evidence>
<keyword evidence="9" id="KW-0812">Transmembrane</keyword>
<keyword evidence="5" id="KW-0479">Metal-binding</keyword>